<dbReference type="Pfam" id="PF00126">
    <property type="entry name" value="HTH_1"/>
    <property type="match status" value="1"/>
</dbReference>
<keyword evidence="4" id="KW-0804">Transcription</keyword>
<dbReference type="PANTHER" id="PTHR30118:SF15">
    <property type="entry name" value="TRANSCRIPTIONAL REGULATORY PROTEIN"/>
    <property type="match status" value="1"/>
</dbReference>
<feature type="region of interest" description="Disordered" evidence="5">
    <location>
        <begin position="307"/>
        <end position="356"/>
    </location>
</feature>
<evidence type="ECO:0000256" key="3">
    <source>
        <dbReference type="ARBA" id="ARBA00023125"/>
    </source>
</evidence>
<evidence type="ECO:0000256" key="1">
    <source>
        <dbReference type="ARBA" id="ARBA00009437"/>
    </source>
</evidence>
<gene>
    <name evidence="8" type="primary">yidZ</name>
    <name evidence="8" type="ORF">hbim_01936</name>
    <name evidence="7" type="ORF">MMAGJ_26790</name>
</gene>
<evidence type="ECO:0000256" key="4">
    <source>
        <dbReference type="ARBA" id="ARBA00023163"/>
    </source>
</evidence>
<dbReference type="InterPro" id="IPR036388">
    <property type="entry name" value="WH-like_DNA-bd_sf"/>
</dbReference>
<evidence type="ECO:0000313" key="8">
    <source>
        <dbReference type="EMBL" id="BDY28006.1"/>
    </source>
</evidence>
<proteinExistence type="inferred from homology"/>
<dbReference type="EMBL" id="AP022567">
    <property type="protein sequence ID" value="BBX33397.1"/>
    <property type="molecule type" value="Genomic_DNA"/>
</dbReference>
<accession>A0AAI8TSG6</accession>
<evidence type="ECO:0000313" key="7">
    <source>
        <dbReference type="EMBL" id="BBX33397.1"/>
    </source>
</evidence>
<feature type="domain" description="HTH lysR-type" evidence="6">
    <location>
        <begin position="17"/>
        <end position="66"/>
    </location>
</feature>
<evidence type="ECO:0000313" key="9">
    <source>
        <dbReference type="Proteomes" id="UP000465622"/>
    </source>
</evidence>
<dbReference type="AlphaFoldDB" id="A0AAI8TSG6"/>
<dbReference type="InterPro" id="IPR050389">
    <property type="entry name" value="LysR-type_TF"/>
</dbReference>
<dbReference type="PANTHER" id="PTHR30118">
    <property type="entry name" value="HTH-TYPE TRANSCRIPTIONAL REGULATOR LEUO-RELATED"/>
    <property type="match status" value="1"/>
</dbReference>
<dbReference type="Gene3D" id="1.10.10.10">
    <property type="entry name" value="Winged helix-like DNA-binding domain superfamily/Winged helix DNA-binding domain"/>
    <property type="match status" value="1"/>
</dbReference>
<sequence length="356" mass="38883">MRTTHIGRVDLNLVPPLVALLEEQHVSRAAERVGLSQPAMSRALQRLRRLLDDPLLIRDSTGYRLTARAETLRAQLSSLLPQLETVFAPGRFDPHTTAQPVHVAATDYGVQTFGPAICRELVRQSAAAPVRFHSWRHDGVAEQIRASRIDLGLYGGYSTSDLHSEELLVERFVCVVAADHPLAGQGAITLADYERSRHVVVDVHDGIQPDIDLPLAELGSARQAAVTVPYHAVAAELLPGTELVATLPSKSVNAFSAPDTLCVVRAPTEIATMPYRMVWHPAFDDDARHQWLRDVVRAAVRAVETGLPPGHEALRKPGPARPTVERVGTTSRETNGEQVAGDPREGHRRVGRGTHS</sequence>
<evidence type="ECO:0000256" key="5">
    <source>
        <dbReference type="SAM" id="MobiDB-lite"/>
    </source>
</evidence>
<evidence type="ECO:0000256" key="2">
    <source>
        <dbReference type="ARBA" id="ARBA00023015"/>
    </source>
</evidence>
<feature type="compositionally biased region" description="Polar residues" evidence="5">
    <location>
        <begin position="328"/>
        <end position="337"/>
    </location>
</feature>
<dbReference type="PROSITE" id="PS50931">
    <property type="entry name" value="HTH_LYSR"/>
    <property type="match status" value="1"/>
</dbReference>
<dbReference type="Gene3D" id="3.40.190.10">
    <property type="entry name" value="Periplasmic binding protein-like II"/>
    <property type="match status" value="2"/>
</dbReference>
<protein>
    <submittedName>
        <fullName evidence="8">HTH-type transcriptional regulator YidZ</fullName>
    </submittedName>
    <submittedName>
        <fullName evidence="7">LysR family transcriptional regulator</fullName>
    </submittedName>
</protein>
<keyword evidence="3" id="KW-0238">DNA-binding</keyword>
<evidence type="ECO:0000259" key="6">
    <source>
        <dbReference type="PROSITE" id="PS50931"/>
    </source>
</evidence>
<dbReference type="InterPro" id="IPR005119">
    <property type="entry name" value="LysR_subst-bd"/>
</dbReference>
<dbReference type="Pfam" id="PF03466">
    <property type="entry name" value="LysR_substrate"/>
    <property type="match status" value="1"/>
</dbReference>
<dbReference type="Proteomes" id="UP000465622">
    <property type="component" value="Chromosome"/>
</dbReference>
<keyword evidence="2" id="KW-0805">Transcription regulation</keyword>
<reference evidence="7 9" key="1">
    <citation type="journal article" date="2019" name="Emerg. Microbes Infect.">
        <title>Comprehensive subspecies identification of 175 nontuberculous mycobacteria species based on 7547 genomic profiles.</title>
        <authorList>
            <person name="Matsumoto Y."/>
            <person name="Kinjo T."/>
            <person name="Motooka D."/>
            <person name="Nabeya D."/>
            <person name="Jung N."/>
            <person name="Uechi K."/>
            <person name="Horii T."/>
            <person name="Iida T."/>
            <person name="Fujita J."/>
            <person name="Nakamura S."/>
        </authorList>
    </citation>
    <scope>NUCLEOTIDE SEQUENCE [LARGE SCALE GENOMIC DNA]</scope>
    <source>
        <strain evidence="7 9">JCM 12375</strain>
    </source>
</reference>
<dbReference type="RefSeq" id="WP_051578613.1">
    <property type="nucleotide sequence ID" value="NZ_AP022567.1"/>
</dbReference>
<reference evidence="7" key="2">
    <citation type="submission" date="2020-02" db="EMBL/GenBank/DDBJ databases">
        <authorList>
            <person name="Matsumoto Y."/>
            <person name="Kinjo T."/>
            <person name="Motooka D."/>
            <person name="Nabeya D."/>
            <person name="Jung N."/>
            <person name="Uechi K."/>
            <person name="Horii T."/>
            <person name="Iida T."/>
            <person name="Fujita J."/>
            <person name="Nakamura S."/>
        </authorList>
    </citation>
    <scope>NUCLEOTIDE SEQUENCE</scope>
    <source>
        <strain evidence="7">JCM 12375</strain>
    </source>
</reference>
<reference evidence="8" key="3">
    <citation type="submission" date="2023-03" db="EMBL/GenBank/DDBJ databases">
        <title>Draft genome sequence of a Mycolicibacterium mageritense strain H4_3_1 isolated from a hybrid biological-inorganic system reactor.</title>
        <authorList>
            <person name="Feng X."/>
            <person name="Kazama D."/>
            <person name="Sato K."/>
            <person name="Kobayashi H."/>
        </authorList>
    </citation>
    <scope>NUCLEOTIDE SEQUENCE</scope>
    <source>
        <strain evidence="8">H4_3_1</strain>
    </source>
</reference>
<dbReference type="InterPro" id="IPR000847">
    <property type="entry name" value="LysR_HTH_N"/>
</dbReference>
<evidence type="ECO:0000313" key="10">
    <source>
        <dbReference type="Proteomes" id="UP001241092"/>
    </source>
</evidence>
<dbReference type="InterPro" id="IPR037402">
    <property type="entry name" value="YidZ_PBP2"/>
</dbReference>
<feature type="compositionally biased region" description="Basic residues" evidence="5">
    <location>
        <begin position="346"/>
        <end position="356"/>
    </location>
</feature>
<organism evidence="8 10">
    <name type="scientific">Mycolicibacterium mageritense</name>
    <name type="common">Mycobacterium mageritense</name>
    <dbReference type="NCBI Taxonomy" id="53462"/>
    <lineage>
        <taxon>Bacteria</taxon>
        <taxon>Bacillati</taxon>
        <taxon>Actinomycetota</taxon>
        <taxon>Actinomycetes</taxon>
        <taxon>Mycobacteriales</taxon>
        <taxon>Mycobacteriaceae</taxon>
        <taxon>Mycolicibacterium</taxon>
    </lineage>
</organism>
<dbReference type="GO" id="GO:0003700">
    <property type="term" value="F:DNA-binding transcription factor activity"/>
    <property type="evidence" value="ECO:0007669"/>
    <property type="project" value="InterPro"/>
</dbReference>
<comment type="similarity">
    <text evidence="1">Belongs to the LysR transcriptional regulatory family.</text>
</comment>
<dbReference type="CDD" id="cd08417">
    <property type="entry name" value="PBP2_Nitroaromatics_like"/>
    <property type="match status" value="1"/>
</dbReference>
<dbReference type="Proteomes" id="UP001241092">
    <property type="component" value="Chromosome"/>
</dbReference>
<dbReference type="EMBL" id="AP027452">
    <property type="protein sequence ID" value="BDY28006.1"/>
    <property type="molecule type" value="Genomic_DNA"/>
</dbReference>
<dbReference type="SUPFAM" id="SSF53850">
    <property type="entry name" value="Periplasmic binding protein-like II"/>
    <property type="match status" value="1"/>
</dbReference>
<dbReference type="PRINTS" id="PR00039">
    <property type="entry name" value="HTHLYSR"/>
</dbReference>
<dbReference type="InterPro" id="IPR036390">
    <property type="entry name" value="WH_DNA-bd_sf"/>
</dbReference>
<keyword evidence="9" id="KW-1185">Reference proteome</keyword>
<name>A0AAI8TSG6_MYCME</name>
<dbReference type="SUPFAM" id="SSF46785">
    <property type="entry name" value="Winged helix' DNA-binding domain"/>
    <property type="match status" value="1"/>
</dbReference>
<dbReference type="GO" id="GO:0003677">
    <property type="term" value="F:DNA binding"/>
    <property type="evidence" value="ECO:0007669"/>
    <property type="project" value="UniProtKB-KW"/>
</dbReference>